<dbReference type="STRING" id="396776.A0A0J8RJP9"/>
<sequence>MAAAKSLAKELVSESKRSSDNSNEATPTRIDARSSPLHVPPRLQKAKVADAMNMVEREAAVIDAITSRLERLSTSMPEL</sequence>
<accession>A0A0J8RJP9</accession>
<feature type="compositionally biased region" description="Basic and acidic residues" evidence="1">
    <location>
        <begin position="7"/>
        <end position="19"/>
    </location>
</feature>
<feature type="region of interest" description="Disordered" evidence="1">
    <location>
        <begin position="1"/>
        <end position="41"/>
    </location>
</feature>
<dbReference type="AlphaFoldDB" id="A0A0J8RJP9"/>
<proteinExistence type="predicted"/>
<reference evidence="3" key="1">
    <citation type="journal article" date="2010" name="Genome Res.">
        <title>Population genomic sequencing of Coccidioides fungi reveals recent hybridization and transposon control.</title>
        <authorList>
            <person name="Neafsey D.E."/>
            <person name="Barker B.M."/>
            <person name="Sharpton T.J."/>
            <person name="Stajich J.E."/>
            <person name="Park D.J."/>
            <person name="Whiston E."/>
            <person name="Hung C.-Y."/>
            <person name="McMahan C."/>
            <person name="White J."/>
            <person name="Sykes S."/>
            <person name="Heiman D."/>
            <person name="Young S."/>
            <person name="Zeng Q."/>
            <person name="Abouelleil A."/>
            <person name="Aftuck L."/>
            <person name="Bessette D."/>
            <person name="Brown A."/>
            <person name="FitzGerald M."/>
            <person name="Lui A."/>
            <person name="Macdonald J.P."/>
            <person name="Priest M."/>
            <person name="Orbach M.J."/>
            <person name="Galgiani J.N."/>
            <person name="Kirkland T.N."/>
            <person name="Cole G.T."/>
            <person name="Birren B.W."/>
            <person name="Henn M.R."/>
            <person name="Taylor J.W."/>
            <person name="Rounsley S.D."/>
        </authorList>
    </citation>
    <scope>NUCLEOTIDE SEQUENCE [LARGE SCALE GENOMIC DNA]</scope>
    <source>
        <strain evidence="3">H538.4</strain>
    </source>
</reference>
<dbReference type="EMBL" id="DS016988">
    <property type="protein sequence ID" value="KMU85395.1"/>
    <property type="molecule type" value="Genomic_DNA"/>
</dbReference>
<evidence type="ECO:0000313" key="2">
    <source>
        <dbReference type="EMBL" id="KMU85395.1"/>
    </source>
</evidence>
<protein>
    <submittedName>
        <fullName evidence="2">Uncharacterized protein</fullName>
    </submittedName>
</protein>
<name>A0A0J8RJP9_COCIT</name>
<dbReference type="Proteomes" id="UP000054563">
    <property type="component" value="Unassembled WGS sequence"/>
</dbReference>
<evidence type="ECO:0000256" key="1">
    <source>
        <dbReference type="SAM" id="MobiDB-lite"/>
    </source>
</evidence>
<evidence type="ECO:0000313" key="3">
    <source>
        <dbReference type="Proteomes" id="UP000054563"/>
    </source>
</evidence>
<dbReference type="VEuPathDB" id="FungiDB:CIHG_03177"/>
<gene>
    <name evidence="2" type="ORF">CIHG_03177</name>
</gene>
<organism evidence="2 3">
    <name type="scientific">Coccidioides immitis H538.4</name>
    <dbReference type="NCBI Taxonomy" id="396776"/>
    <lineage>
        <taxon>Eukaryota</taxon>
        <taxon>Fungi</taxon>
        <taxon>Dikarya</taxon>
        <taxon>Ascomycota</taxon>
        <taxon>Pezizomycotina</taxon>
        <taxon>Eurotiomycetes</taxon>
        <taxon>Eurotiomycetidae</taxon>
        <taxon>Onygenales</taxon>
        <taxon>Onygenaceae</taxon>
        <taxon>Coccidioides</taxon>
    </lineage>
</organism>